<sequence>MTLSRTNRLSIFVAALAYTAAVFGVATAPAPLEAKDGPYYIAKLAQPASDERAVAGGVAWACKNDICVANKGTSRPINVCRDLNREFGEITAFTARGKELEADKLAKCNGN</sequence>
<proteinExistence type="predicted"/>
<name>A0A074MFM4_9SPHN</name>
<dbReference type="RefSeq" id="WP_034905338.1">
    <property type="nucleotide sequence ID" value="NZ_CP017057.1"/>
</dbReference>
<dbReference type="NCBIfam" id="NF047636">
    <property type="entry name" value="CC_3452_fam"/>
    <property type="match status" value="1"/>
</dbReference>
<dbReference type="OrthoDB" id="7594837at2"/>
<dbReference type="InterPro" id="IPR058513">
    <property type="entry name" value="DUF8200"/>
</dbReference>
<dbReference type="AlphaFoldDB" id="A0A074MFM4"/>
<gene>
    <name evidence="2" type="ORF">EH32_00595</name>
</gene>
<feature type="signal peptide" evidence="1">
    <location>
        <begin position="1"/>
        <end position="34"/>
    </location>
</feature>
<evidence type="ECO:0000256" key="1">
    <source>
        <dbReference type="SAM" id="SignalP"/>
    </source>
</evidence>
<dbReference type="Proteomes" id="UP000027866">
    <property type="component" value="Unassembled WGS sequence"/>
</dbReference>
<dbReference type="PATRIC" id="fig|39960.10.peg.509"/>
<accession>A0A074MFM4</accession>
<dbReference type="Pfam" id="PF26624">
    <property type="entry name" value="DUF8200"/>
    <property type="match status" value="1"/>
</dbReference>
<reference evidence="2 3" key="1">
    <citation type="submission" date="2014-04" db="EMBL/GenBank/DDBJ databases">
        <title>A comprehensive comparison of genomes of Erythrobacter spp. Strains.</title>
        <authorList>
            <person name="Zheng Q."/>
        </authorList>
    </citation>
    <scope>NUCLEOTIDE SEQUENCE [LARGE SCALE GENOMIC DNA]</scope>
    <source>
        <strain evidence="2 3">DSM 8509</strain>
    </source>
</reference>
<keyword evidence="3" id="KW-1185">Reference proteome</keyword>
<comment type="caution">
    <text evidence="2">The sequence shown here is derived from an EMBL/GenBank/DDBJ whole genome shotgun (WGS) entry which is preliminary data.</text>
</comment>
<dbReference type="InterPro" id="IPR058067">
    <property type="entry name" value="CC_3452-like"/>
</dbReference>
<feature type="chain" id="PRO_5001697137" evidence="1">
    <location>
        <begin position="35"/>
        <end position="111"/>
    </location>
</feature>
<dbReference type="KEGG" id="elq:Ga0102493_111426"/>
<dbReference type="EMBL" id="JMIX01000010">
    <property type="protein sequence ID" value="KEO92274.1"/>
    <property type="molecule type" value="Genomic_DNA"/>
</dbReference>
<evidence type="ECO:0000313" key="2">
    <source>
        <dbReference type="EMBL" id="KEO92274.1"/>
    </source>
</evidence>
<evidence type="ECO:0000313" key="3">
    <source>
        <dbReference type="Proteomes" id="UP000027866"/>
    </source>
</evidence>
<keyword evidence="1" id="KW-0732">Signal</keyword>
<protein>
    <submittedName>
        <fullName evidence="2">Uncharacterized protein</fullName>
    </submittedName>
</protein>
<organism evidence="2 3">
    <name type="scientific">Erythrobacter litoralis</name>
    <dbReference type="NCBI Taxonomy" id="39960"/>
    <lineage>
        <taxon>Bacteria</taxon>
        <taxon>Pseudomonadati</taxon>
        <taxon>Pseudomonadota</taxon>
        <taxon>Alphaproteobacteria</taxon>
        <taxon>Sphingomonadales</taxon>
        <taxon>Erythrobacteraceae</taxon>
        <taxon>Erythrobacter/Porphyrobacter group</taxon>
        <taxon>Erythrobacter</taxon>
    </lineage>
</organism>